<evidence type="ECO:0000259" key="2">
    <source>
        <dbReference type="Pfam" id="PF13490"/>
    </source>
</evidence>
<reference evidence="3" key="1">
    <citation type="submission" date="2018-06" db="EMBL/GenBank/DDBJ databases">
        <authorList>
            <person name="Zhirakovskaya E."/>
        </authorList>
    </citation>
    <scope>NUCLEOTIDE SEQUENCE</scope>
</reference>
<sequence length="225" mass="24962">MMKCTDIQKYLDDYLDDEMSLGEQKAVEAHMKTCAACQQALEAHEAIRQTLHSLPVEEASPAFEEKVFTAVRSHYGIRSRLFGNRFVAGFATAMVASLTVWFASTMYVPQLDTEAPQIINLAMHQARTVKLVFEAPMDLAEVTLSVQLPENVELEGYAGQKQLVWQTKLNKGQNILALPVIATGNGQGQLVAQLNYGDKTKQFHIILKTTSDGALIYQINKLKSA</sequence>
<dbReference type="AlphaFoldDB" id="A0A3B0WD51"/>
<proteinExistence type="predicted"/>
<keyword evidence="1" id="KW-0812">Transmembrane</keyword>
<keyword evidence="1" id="KW-0472">Membrane</keyword>
<dbReference type="InterPro" id="IPR041916">
    <property type="entry name" value="Anti_sigma_zinc_sf"/>
</dbReference>
<dbReference type="Pfam" id="PF13490">
    <property type="entry name" value="zf-HC2"/>
    <property type="match status" value="1"/>
</dbReference>
<accession>A0A3B0WD51</accession>
<evidence type="ECO:0000256" key="1">
    <source>
        <dbReference type="SAM" id="Phobius"/>
    </source>
</evidence>
<organism evidence="3">
    <name type="scientific">hydrothermal vent metagenome</name>
    <dbReference type="NCBI Taxonomy" id="652676"/>
    <lineage>
        <taxon>unclassified sequences</taxon>
        <taxon>metagenomes</taxon>
        <taxon>ecological metagenomes</taxon>
    </lineage>
</organism>
<dbReference type="EMBL" id="UOFD01000068">
    <property type="protein sequence ID" value="VAW53928.1"/>
    <property type="molecule type" value="Genomic_DNA"/>
</dbReference>
<dbReference type="Gene3D" id="1.10.10.1320">
    <property type="entry name" value="Anti-sigma factor, zinc-finger domain"/>
    <property type="match status" value="1"/>
</dbReference>
<feature type="transmembrane region" description="Helical" evidence="1">
    <location>
        <begin position="86"/>
        <end position="108"/>
    </location>
</feature>
<feature type="domain" description="Putative zinc-finger" evidence="2">
    <location>
        <begin position="4"/>
        <end position="38"/>
    </location>
</feature>
<keyword evidence="1" id="KW-1133">Transmembrane helix</keyword>
<evidence type="ECO:0000313" key="3">
    <source>
        <dbReference type="EMBL" id="VAW53928.1"/>
    </source>
</evidence>
<name>A0A3B0WD51_9ZZZZ</name>
<dbReference type="InterPro" id="IPR027383">
    <property type="entry name" value="Znf_put"/>
</dbReference>
<protein>
    <recommendedName>
        <fullName evidence="2">Putative zinc-finger domain-containing protein</fullName>
    </recommendedName>
</protein>
<gene>
    <name evidence="3" type="ORF">MNBD_GAMMA06-1553</name>
</gene>